<evidence type="ECO:0000313" key="2">
    <source>
        <dbReference type="EMBL" id="RIH86258.1"/>
    </source>
</evidence>
<reference evidence="2 3" key="1">
    <citation type="submission" date="2018-08" db="EMBL/GenBank/DDBJ databases">
        <title>Meiothermus luteus KCTC 52599 genome sequencing project.</title>
        <authorList>
            <person name="Da Costa M.S."/>
            <person name="Albuquerque L."/>
            <person name="Raposo P."/>
            <person name="Froufe H.J.C."/>
            <person name="Barroso C.S."/>
            <person name="Egas C."/>
        </authorList>
    </citation>
    <scope>NUCLEOTIDE SEQUENCE [LARGE SCALE GENOMIC DNA]</scope>
    <source>
        <strain evidence="2 3">KCTC 52599</strain>
    </source>
</reference>
<keyword evidence="3" id="KW-1185">Reference proteome</keyword>
<organism evidence="2 3">
    <name type="scientific">Meiothermus luteus</name>
    <dbReference type="NCBI Taxonomy" id="2026184"/>
    <lineage>
        <taxon>Bacteria</taxon>
        <taxon>Thermotogati</taxon>
        <taxon>Deinococcota</taxon>
        <taxon>Deinococci</taxon>
        <taxon>Thermales</taxon>
        <taxon>Thermaceae</taxon>
        <taxon>Meiothermus</taxon>
    </lineage>
</organism>
<dbReference type="EMBL" id="QWKZ01000034">
    <property type="protein sequence ID" value="RIH86258.1"/>
    <property type="molecule type" value="Genomic_DNA"/>
</dbReference>
<gene>
    <name evidence="2" type="ORF">Mlute_01314</name>
</gene>
<keyword evidence="1" id="KW-0812">Transmembrane</keyword>
<accession>A0A399EQM7</accession>
<feature type="transmembrane region" description="Helical" evidence="1">
    <location>
        <begin position="36"/>
        <end position="57"/>
    </location>
</feature>
<protein>
    <recommendedName>
        <fullName evidence="4">Lipoprotein</fullName>
    </recommendedName>
</protein>
<name>A0A399EQM7_9DEIN</name>
<proteinExistence type="predicted"/>
<sequence length="134" mass="14566">MWTKPLFSLVGLTLLAGCAPYGPPPPGFGPKRVEEFLEALLLLGLLVLLVLGVVWLLRGLRGAPSLPNPFQGGSTLPSRLEALRRQAQVLEEEKRKRIEETVLAAWEAWGRGDRTQAEALAAKGEALLELMKGS</sequence>
<evidence type="ECO:0000256" key="1">
    <source>
        <dbReference type="SAM" id="Phobius"/>
    </source>
</evidence>
<evidence type="ECO:0008006" key="4">
    <source>
        <dbReference type="Google" id="ProtNLM"/>
    </source>
</evidence>
<keyword evidence="1" id="KW-1133">Transmembrane helix</keyword>
<dbReference type="PROSITE" id="PS51257">
    <property type="entry name" value="PROKAR_LIPOPROTEIN"/>
    <property type="match status" value="1"/>
</dbReference>
<dbReference type="Proteomes" id="UP000265800">
    <property type="component" value="Unassembled WGS sequence"/>
</dbReference>
<evidence type="ECO:0000313" key="3">
    <source>
        <dbReference type="Proteomes" id="UP000265800"/>
    </source>
</evidence>
<comment type="caution">
    <text evidence="2">The sequence shown here is derived from an EMBL/GenBank/DDBJ whole genome shotgun (WGS) entry which is preliminary data.</text>
</comment>
<keyword evidence="1" id="KW-0472">Membrane</keyword>
<dbReference type="AlphaFoldDB" id="A0A399EQM7"/>